<evidence type="ECO:0000256" key="2">
    <source>
        <dbReference type="ARBA" id="ARBA00004123"/>
    </source>
</evidence>
<accession>A0A168PXV1</accession>
<evidence type="ECO:0000256" key="7">
    <source>
        <dbReference type="ARBA" id="ARBA00022763"/>
    </source>
</evidence>
<keyword evidence="11" id="KW-0408">Iron</keyword>
<comment type="catalytic activity">
    <reaction evidence="17">
        <text>ATP + H2O = ADP + phosphate + H(+)</text>
        <dbReference type="Rhea" id="RHEA:13065"/>
        <dbReference type="ChEBI" id="CHEBI:15377"/>
        <dbReference type="ChEBI" id="CHEBI:15378"/>
        <dbReference type="ChEBI" id="CHEBI:30616"/>
        <dbReference type="ChEBI" id="CHEBI:43474"/>
        <dbReference type="ChEBI" id="CHEBI:456216"/>
        <dbReference type="EC" id="5.6.2.3"/>
    </reaction>
</comment>
<dbReference type="GO" id="GO:0005634">
    <property type="term" value="C:nucleus"/>
    <property type="evidence" value="ECO:0007669"/>
    <property type="project" value="UniProtKB-SubCell"/>
</dbReference>
<comment type="subcellular location">
    <subcellularLocation>
        <location evidence="2">Nucleus</location>
    </subcellularLocation>
</comment>
<evidence type="ECO:0000256" key="12">
    <source>
        <dbReference type="ARBA" id="ARBA00023014"/>
    </source>
</evidence>
<feature type="coiled-coil region" evidence="19">
    <location>
        <begin position="864"/>
        <end position="893"/>
    </location>
</feature>
<feature type="compositionally biased region" description="Low complexity" evidence="20">
    <location>
        <begin position="970"/>
        <end position="985"/>
    </location>
</feature>
<gene>
    <name evidence="22" type="ORF">MUCCIDRAFT_105363</name>
</gene>
<keyword evidence="4" id="KW-0004">4Fe-4S</keyword>
<dbReference type="GO" id="GO:0006289">
    <property type="term" value="P:nucleotide-excision repair"/>
    <property type="evidence" value="ECO:0007669"/>
    <property type="project" value="TreeGrafter"/>
</dbReference>
<evidence type="ECO:0000256" key="18">
    <source>
        <dbReference type="ARBA" id="ARBA00082714"/>
    </source>
</evidence>
<dbReference type="CDD" id="cd18788">
    <property type="entry name" value="SF2_C_XPD"/>
    <property type="match status" value="1"/>
</dbReference>
<keyword evidence="14" id="KW-0413">Isomerase</keyword>
<dbReference type="VEuPathDB" id="FungiDB:MUCCIDRAFT_105363"/>
<dbReference type="AlphaFoldDB" id="A0A168PXV1"/>
<dbReference type="InterPro" id="IPR027417">
    <property type="entry name" value="P-loop_NTPase"/>
</dbReference>
<dbReference type="GO" id="GO:1990918">
    <property type="term" value="P:double-strand break repair involved in meiotic recombination"/>
    <property type="evidence" value="ECO:0007669"/>
    <property type="project" value="TreeGrafter"/>
</dbReference>
<dbReference type="FunFam" id="3.40.50.300:FF:000731">
    <property type="entry name" value="Fanconi anemia group J protein homolog"/>
    <property type="match status" value="1"/>
</dbReference>
<evidence type="ECO:0000256" key="16">
    <source>
        <dbReference type="ARBA" id="ARBA00044969"/>
    </source>
</evidence>
<keyword evidence="8" id="KW-0378">Hydrolase</keyword>
<proteinExistence type="inferred from homology"/>
<evidence type="ECO:0000256" key="11">
    <source>
        <dbReference type="ARBA" id="ARBA00023004"/>
    </source>
</evidence>
<name>A0A168PXV1_MUCCL</name>
<dbReference type="InterPro" id="IPR002464">
    <property type="entry name" value="DNA/RNA_helicase_DEAH_CS"/>
</dbReference>
<keyword evidence="5" id="KW-0479">Metal-binding</keyword>
<evidence type="ECO:0000256" key="5">
    <source>
        <dbReference type="ARBA" id="ARBA00022723"/>
    </source>
</evidence>
<evidence type="ECO:0000256" key="15">
    <source>
        <dbReference type="ARBA" id="ARBA00023242"/>
    </source>
</evidence>
<dbReference type="SMART" id="SM00488">
    <property type="entry name" value="DEXDc2"/>
    <property type="match status" value="1"/>
</dbReference>
<comment type="cofactor">
    <cofactor evidence="1">
        <name>[4Fe-4S] cluster</name>
        <dbReference type="ChEBI" id="CHEBI:49883"/>
    </cofactor>
</comment>
<evidence type="ECO:0000256" key="13">
    <source>
        <dbReference type="ARBA" id="ARBA00023204"/>
    </source>
</evidence>
<comment type="similarity">
    <text evidence="3">Belongs to the DEAD box helicase family. DEAH subfamily.</text>
</comment>
<dbReference type="EC" id="5.6.2.3" evidence="16"/>
<evidence type="ECO:0000256" key="4">
    <source>
        <dbReference type="ARBA" id="ARBA00022485"/>
    </source>
</evidence>
<evidence type="ECO:0000313" key="22">
    <source>
        <dbReference type="EMBL" id="OAD08395.1"/>
    </source>
</evidence>
<protein>
    <recommendedName>
        <fullName evidence="16">DNA 5'-3' helicase</fullName>
        <ecNumber evidence="16">5.6.2.3</ecNumber>
    </recommendedName>
    <alternativeName>
        <fullName evidence="18">DNA 5'-3' helicase FANCJ</fullName>
    </alternativeName>
</protein>
<dbReference type="GO" id="GO:0046872">
    <property type="term" value="F:metal ion binding"/>
    <property type="evidence" value="ECO:0007669"/>
    <property type="project" value="UniProtKB-KW"/>
</dbReference>
<keyword evidence="13" id="KW-0234">DNA repair</keyword>
<keyword evidence="15" id="KW-0539">Nucleus</keyword>
<evidence type="ECO:0000256" key="9">
    <source>
        <dbReference type="ARBA" id="ARBA00022806"/>
    </source>
</evidence>
<dbReference type="Gene3D" id="3.40.50.300">
    <property type="entry name" value="P-loop containing nucleotide triphosphate hydrolases"/>
    <property type="match status" value="2"/>
</dbReference>
<evidence type="ECO:0000256" key="6">
    <source>
        <dbReference type="ARBA" id="ARBA00022741"/>
    </source>
</evidence>
<dbReference type="PANTHER" id="PTHR11472:SF47">
    <property type="entry name" value="FANCONI ANEMIA GROUP J PROTEIN"/>
    <property type="match status" value="1"/>
</dbReference>
<dbReference type="GO" id="GO:0051539">
    <property type="term" value="F:4 iron, 4 sulfur cluster binding"/>
    <property type="evidence" value="ECO:0007669"/>
    <property type="project" value="UniProtKB-KW"/>
</dbReference>
<dbReference type="PANTHER" id="PTHR11472">
    <property type="entry name" value="DNA REPAIR DEAD HELICASE RAD3/XP-D SUBFAMILY MEMBER"/>
    <property type="match status" value="1"/>
</dbReference>
<dbReference type="SMART" id="SM00487">
    <property type="entry name" value="DEXDc"/>
    <property type="match status" value="1"/>
</dbReference>
<dbReference type="OrthoDB" id="272481at2759"/>
<dbReference type="GO" id="GO:0005524">
    <property type="term" value="F:ATP binding"/>
    <property type="evidence" value="ECO:0007669"/>
    <property type="project" value="UniProtKB-KW"/>
</dbReference>
<dbReference type="Pfam" id="PF13307">
    <property type="entry name" value="Helicase_C_2"/>
    <property type="match status" value="1"/>
</dbReference>
<dbReference type="STRING" id="747725.A0A168PXV1"/>
<dbReference type="GO" id="GO:0003677">
    <property type="term" value="F:DNA binding"/>
    <property type="evidence" value="ECO:0007669"/>
    <property type="project" value="InterPro"/>
</dbReference>
<feature type="domain" description="Helicase ATP-binding" evidence="21">
    <location>
        <begin position="53"/>
        <end position="398"/>
    </location>
</feature>
<evidence type="ECO:0000256" key="1">
    <source>
        <dbReference type="ARBA" id="ARBA00001966"/>
    </source>
</evidence>
<evidence type="ECO:0000313" key="23">
    <source>
        <dbReference type="Proteomes" id="UP000077051"/>
    </source>
</evidence>
<evidence type="ECO:0000256" key="17">
    <source>
        <dbReference type="ARBA" id="ARBA00048954"/>
    </source>
</evidence>
<dbReference type="InterPro" id="IPR013020">
    <property type="entry name" value="Rad3/Chl1-like"/>
</dbReference>
<evidence type="ECO:0000256" key="20">
    <source>
        <dbReference type="SAM" id="MobiDB-lite"/>
    </source>
</evidence>
<evidence type="ECO:0000259" key="21">
    <source>
        <dbReference type="PROSITE" id="PS51193"/>
    </source>
</evidence>
<evidence type="ECO:0000256" key="8">
    <source>
        <dbReference type="ARBA" id="ARBA00022801"/>
    </source>
</evidence>
<dbReference type="SMART" id="SM00491">
    <property type="entry name" value="HELICc2"/>
    <property type="match status" value="1"/>
</dbReference>
<dbReference type="PROSITE" id="PS00690">
    <property type="entry name" value="DEAH_ATP_HELICASE"/>
    <property type="match status" value="1"/>
</dbReference>
<keyword evidence="6" id="KW-0547">Nucleotide-binding</keyword>
<keyword evidence="19" id="KW-0175">Coiled coil</keyword>
<keyword evidence="12" id="KW-0411">Iron-sulfur</keyword>
<dbReference type="GO" id="GO:0016818">
    <property type="term" value="F:hydrolase activity, acting on acid anhydrides, in phosphorus-containing anhydrides"/>
    <property type="evidence" value="ECO:0007669"/>
    <property type="project" value="InterPro"/>
</dbReference>
<evidence type="ECO:0000256" key="14">
    <source>
        <dbReference type="ARBA" id="ARBA00023235"/>
    </source>
</evidence>
<dbReference type="NCBIfam" id="TIGR00604">
    <property type="entry name" value="rad3"/>
    <property type="match status" value="1"/>
</dbReference>
<keyword evidence="23" id="KW-1185">Reference proteome</keyword>
<evidence type="ECO:0000256" key="19">
    <source>
        <dbReference type="SAM" id="Coils"/>
    </source>
</evidence>
<dbReference type="EMBL" id="AMYB01000001">
    <property type="protein sequence ID" value="OAD08395.1"/>
    <property type="molecule type" value="Genomic_DNA"/>
</dbReference>
<feature type="region of interest" description="Disordered" evidence="20">
    <location>
        <begin position="118"/>
        <end position="149"/>
    </location>
</feature>
<dbReference type="PROSITE" id="PS51193">
    <property type="entry name" value="HELICASE_ATP_BIND_2"/>
    <property type="match status" value="1"/>
</dbReference>
<keyword evidence="10" id="KW-0067">ATP-binding</keyword>
<keyword evidence="9" id="KW-0347">Helicase</keyword>
<feature type="region of interest" description="Disordered" evidence="20">
    <location>
        <begin position="961"/>
        <end position="985"/>
    </location>
</feature>
<organism evidence="22 23">
    <name type="scientific">Mucor lusitanicus CBS 277.49</name>
    <dbReference type="NCBI Taxonomy" id="747725"/>
    <lineage>
        <taxon>Eukaryota</taxon>
        <taxon>Fungi</taxon>
        <taxon>Fungi incertae sedis</taxon>
        <taxon>Mucoromycota</taxon>
        <taxon>Mucoromycotina</taxon>
        <taxon>Mucoromycetes</taxon>
        <taxon>Mucorales</taxon>
        <taxon>Mucorineae</taxon>
        <taxon>Mucoraceae</taxon>
        <taxon>Mucor</taxon>
    </lineage>
</organism>
<reference evidence="22 23" key="1">
    <citation type="submission" date="2015-06" db="EMBL/GenBank/DDBJ databases">
        <title>Expansion of signal transduction pathways in fungi by whole-genome duplication.</title>
        <authorList>
            <consortium name="DOE Joint Genome Institute"/>
            <person name="Corrochano L.M."/>
            <person name="Kuo A."/>
            <person name="Marcet-Houben M."/>
            <person name="Polaino S."/>
            <person name="Salamov A."/>
            <person name="Villalobos J.M."/>
            <person name="Alvarez M.I."/>
            <person name="Avalos J."/>
            <person name="Benito E.P."/>
            <person name="Benoit I."/>
            <person name="Burger G."/>
            <person name="Camino L.P."/>
            <person name="Canovas D."/>
            <person name="Cerda-Olmedo E."/>
            <person name="Cheng J.-F."/>
            <person name="Dominguez A."/>
            <person name="Elias M."/>
            <person name="Eslava A.P."/>
            <person name="Glaser F."/>
            <person name="Grimwood J."/>
            <person name="Gutierrez G."/>
            <person name="Heitman J."/>
            <person name="Henrissat B."/>
            <person name="Iturriaga E.A."/>
            <person name="Lang B.F."/>
            <person name="Lavin J.L."/>
            <person name="Lee S."/>
            <person name="Li W."/>
            <person name="Lindquist E."/>
            <person name="Lopez-Garcia S."/>
            <person name="Luque E.M."/>
            <person name="Marcos A.T."/>
            <person name="Martin J."/>
            <person name="Mccluskey K."/>
            <person name="Medina H.R."/>
            <person name="Miralles-Duran A."/>
            <person name="Miyazaki A."/>
            <person name="Munoz-Torres E."/>
            <person name="Oguiza J.A."/>
            <person name="Ohm R."/>
            <person name="Olmedo M."/>
            <person name="Orejas M."/>
            <person name="Ortiz-Castellanos L."/>
            <person name="Pisabarro A.G."/>
            <person name="Rodriguez-Romero J."/>
            <person name="Ruiz-Herrera J."/>
            <person name="Ruiz-Vazquez R."/>
            <person name="Sanz C."/>
            <person name="Schackwitz W."/>
            <person name="Schmutz J."/>
            <person name="Shahriari M."/>
            <person name="Shelest E."/>
            <person name="Silva-Franco F."/>
            <person name="Soanes D."/>
            <person name="Syed K."/>
            <person name="Tagua V.G."/>
            <person name="Talbot N.J."/>
            <person name="Thon M."/>
            <person name="De Vries R.P."/>
            <person name="Wiebenga A."/>
            <person name="Yadav J.S."/>
            <person name="Braun E.L."/>
            <person name="Baker S."/>
            <person name="Garre V."/>
            <person name="Horwitz B."/>
            <person name="Torres-Martinez S."/>
            <person name="Idnurm A."/>
            <person name="Herrera-Estrella A."/>
            <person name="Gabaldon T."/>
            <person name="Grigoriev I.V."/>
        </authorList>
    </citation>
    <scope>NUCLEOTIDE SEQUENCE [LARGE SCALE GENOMIC DNA]</scope>
    <source>
        <strain evidence="22 23">CBS 277.49</strain>
    </source>
</reference>
<sequence>MSSIPFNYFARRKTQKQELTQTDLLESLVSTAEPAVHKKKVHAPGEGQVITIEGIRIDFPLKPYAAQIQMMTRIIHALNTEENALLESPTGSGKSLALLCAALAWRENQEKLRAARILKAQQQQAPEKRQITDEPETSQGPSKKVKTRLESAPSFCSDEDFQPPLVKRFIAEVVETDEEKSQSSTPDLASMDEVKRMKYETYKAVPRIFVGSRTHKQITQLVAELKSNTRYSPRTTILGSRDHLCVHPKVSKSNNKADDCTTLLDENKCQYAHGTKRILNHPSLRVENRIWDIEDMVHLGKKVRGCPYYAARKLYEGAEVIFCPYNYIIDPVIRKILDINLKNSIVILDEAHNIEDASRSAGSLDVDEDSLEVLLKELKLTARFGGEKEAHNEMEVIIGGLYEAMKSEDIDYVVKEYERQSCHFTGQELLDKLDDMNITSNTFQDNILPAFNKISSHAEEVRKAKENKATQFDDYEMEEIDGLSSQVAYAQGTRAVSNGSLTVLQGLITVLGFIFRPEEHNDKDYQLVFMKAMKRATANPNNRRRRFRDPAKQSLWVHKIAFWCLNPAIIFSDMCKDTRSVILTSGTLSPLNTFASELGVPFTGRLEANHVIKPSQVWVSSIPQGPNRIPLKCVYSNMESLAFQDEVGETLCDIIERVPYGVLVFMPSYKALDVFTSRWNNTGVMDRLKDKKLVLSEPKGSDKKEFEGVLNTYYDQIDAVEANIDEENRDGALFFAVFRGKVSEGIDFSDNYCRAVVTLGIPFPGFKDLEVNLKRDYNNRMKLQSNGENLLSGTEWYEAQAYRAINQALGRCIRHKNDWGAIILLEERFNKTGIVNNLSKWVKGQYKQAASYRDSIANLEQFIHRQVEEDKKKAEEERERRRLEDERAIKIESQSFTADTDPHIVHSSQSFEEKIIAIKEESEDAHAAAMDKQDEEQPATSTFSKYFNQDYQKTIPLQSIENTYDPLDDPMSPSSPTSATSKSESTLLVYSVKEEEHDVEVDNDFQIDLPEDDIVETPEHDFKPDDHDLMPPPRLPFVKHEPQDAFRDSPLKDIHSSANEANSVYLACPKCKRRLLQGSQQDLQLGEVLDLESVRDYTGSQCIVQEIRNPSCWEAAAELLGGPLDIRSLPSRGSVVYDKGDGVCFRFLSCACDSLTELGMVVCLAANPAKMHHVGKVYLWGFQTDEQSSPLKGALLTSDDLNAEIPNSQYSSANDHFYNL</sequence>
<dbReference type="InterPro" id="IPR045028">
    <property type="entry name" value="DinG/Rad3-like"/>
</dbReference>
<dbReference type="Proteomes" id="UP000077051">
    <property type="component" value="Unassembled WGS sequence"/>
</dbReference>
<keyword evidence="7" id="KW-0227">DNA damage</keyword>
<dbReference type="GO" id="GO:0043139">
    <property type="term" value="F:5'-3' DNA helicase activity"/>
    <property type="evidence" value="ECO:0007669"/>
    <property type="project" value="UniProtKB-EC"/>
</dbReference>
<evidence type="ECO:0000256" key="3">
    <source>
        <dbReference type="ARBA" id="ARBA00008792"/>
    </source>
</evidence>
<comment type="caution">
    <text evidence="22">The sequence shown here is derived from an EMBL/GenBank/DDBJ whole genome shotgun (WGS) entry which is preliminary data.</text>
</comment>
<dbReference type="InterPro" id="IPR014013">
    <property type="entry name" value="Helic_SF1/SF2_ATP-bd_DinG/Rad3"/>
</dbReference>
<dbReference type="Pfam" id="PF06733">
    <property type="entry name" value="DEAD_2"/>
    <property type="match status" value="1"/>
</dbReference>
<dbReference type="InterPro" id="IPR010614">
    <property type="entry name" value="RAD3-like_helicase_DEAD"/>
</dbReference>
<dbReference type="InterPro" id="IPR014001">
    <property type="entry name" value="Helicase_ATP-bd"/>
</dbReference>
<dbReference type="InterPro" id="IPR006555">
    <property type="entry name" value="ATP-dep_Helicase_C"/>
</dbReference>
<dbReference type="SUPFAM" id="SSF52540">
    <property type="entry name" value="P-loop containing nucleoside triphosphate hydrolases"/>
    <property type="match status" value="1"/>
</dbReference>
<dbReference type="InterPro" id="IPR006554">
    <property type="entry name" value="Helicase-like_DEXD_c2"/>
</dbReference>
<evidence type="ECO:0000256" key="10">
    <source>
        <dbReference type="ARBA" id="ARBA00022840"/>
    </source>
</evidence>